<evidence type="ECO:0000256" key="5">
    <source>
        <dbReference type="ARBA" id="ARBA00022614"/>
    </source>
</evidence>
<comment type="caution">
    <text evidence="14">The sequence shown here is derived from an EMBL/GenBank/DDBJ whole genome shotgun (WGS) entry which is preliminary data.</text>
</comment>
<evidence type="ECO:0000259" key="13">
    <source>
        <dbReference type="Pfam" id="PF23559"/>
    </source>
</evidence>
<dbReference type="FunFam" id="1.10.8.430:FF:000003">
    <property type="entry name" value="Probable disease resistance protein At5g66910"/>
    <property type="match status" value="1"/>
</dbReference>
<sequence>MGGIDSFQINRNESRILVTTRISNVAISLGSHESYRMHFLDGNKSWKLFCQKAFAQEGCPYPELEEIAENIVESCNGLPLAIVVVGGLLANSNRTREYWKFVAENINAFRNSEDHEGCLKILSLSYNNLPIHLKPCFLYMRVFPEDYEIRISKLTKLWIAEGFLKPIRGKSLEEVAEKYLRDLIDRNLILSLQFEDDGSIKTCGIHDLLRDLCLREYEREHFIYVPKVQIRVSLGCEKEDKCFVCGLGTTLQRIDLNEVHDASQLTSLASVLVCNACRNMYPSLNKTRFVRVRLVSKNGQSGESCEEEILHPTSLRYLEVKKMSNLEFLSPSTIAYSGTNRLLLFFGPVSNKTVFSPSEIWDMPHLRHFLVLVMCTDEVLERMPNLKKLGVSFSGVNGRMKWQYYRLDNLIRLQNLETLCVSAGYLTLENITFPTSLKELRLVGCYIPWENMTTIGSLLPNLEKLELRYNKFQGSKWNQVEGEFPRLKVLKISDSDDLKWWRAENICFPNLEMLFLSWMWGLEEIPSVIGDIPTLHSISLEGCSDSLCDSAKQIVEEQHDNGNESIQLYIDEESSVDERAVEEVMIDLVGSSGENGGKPATSNSASHHGGESKEEGNNKEEVERKKAKDRLVAYGWSPSEYTALDSLREMRGLLEKSMGDLLNT</sequence>
<dbReference type="PANTHER" id="PTHR23155">
    <property type="entry name" value="DISEASE RESISTANCE PROTEIN RP"/>
    <property type="match status" value="1"/>
</dbReference>
<name>A0AAE1WJQ5_9LAMI</name>
<evidence type="ECO:0000256" key="3">
    <source>
        <dbReference type="ARBA" id="ARBA00008894"/>
    </source>
</evidence>
<keyword evidence="6" id="KW-0381">Hypersensitive response</keyword>
<feature type="region of interest" description="Disordered" evidence="11">
    <location>
        <begin position="589"/>
        <end position="629"/>
    </location>
</feature>
<dbReference type="SUPFAM" id="SSF52047">
    <property type="entry name" value="RNI-like"/>
    <property type="match status" value="1"/>
</dbReference>
<dbReference type="PANTHER" id="PTHR23155:SF1152">
    <property type="entry name" value="AAA+ ATPASE DOMAIN-CONTAINING PROTEIN"/>
    <property type="match status" value="1"/>
</dbReference>
<dbReference type="GO" id="GO:0005524">
    <property type="term" value="F:ATP binding"/>
    <property type="evidence" value="ECO:0007669"/>
    <property type="project" value="UniProtKB-KW"/>
</dbReference>
<reference evidence="14" key="1">
    <citation type="submission" date="2020-06" db="EMBL/GenBank/DDBJ databases">
        <authorList>
            <person name="Li T."/>
            <person name="Hu X."/>
            <person name="Zhang T."/>
            <person name="Song X."/>
            <person name="Zhang H."/>
            <person name="Dai N."/>
            <person name="Sheng W."/>
            <person name="Hou X."/>
            <person name="Wei L."/>
        </authorList>
    </citation>
    <scope>NUCLEOTIDE SEQUENCE</scope>
    <source>
        <strain evidence="14">K16</strain>
        <tissue evidence="14">Leaf</tissue>
    </source>
</reference>
<dbReference type="SUPFAM" id="SSF52540">
    <property type="entry name" value="P-loop containing nucleoside triphosphate hydrolases"/>
    <property type="match status" value="1"/>
</dbReference>
<dbReference type="InterPro" id="IPR058922">
    <property type="entry name" value="WHD_DRP"/>
</dbReference>
<keyword evidence="8" id="KW-0547">Nucleotide-binding</keyword>
<evidence type="ECO:0000313" key="14">
    <source>
        <dbReference type="EMBL" id="KAK4394675.1"/>
    </source>
</evidence>
<dbReference type="InterPro" id="IPR042197">
    <property type="entry name" value="Apaf_helical"/>
</dbReference>
<evidence type="ECO:0000256" key="6">
    <source>
        <dbReference type="ARBA" id="ARBA00022667"/>
    </source>
</evidence>
<evidence type="ECO:0000256" key="11">
    <source>
        <dbReference type="SAM" id="MobiDB-lite"/>
    </source>
</evidence>
<comment type="subcellular location">
    <subcellularLocation>
        <location evidence="2">Cytoplasm</location>
    </subcellularLocation>
</comment>
<dbReference type="GO" id="GO:0005737">
    <property type="term" value="C:cytoplasm"/>
    <property type="evidence" value="ECO:0007669"/>
    <property type="project" value="UniProtKB-SubCell"/>
</dbReference>
<evidence type="ECO:0000256" key="8">
    <source>
        <dbReference type="ARBA" id="ARBA00022741"/>
    </source>
</evidence>
<dbReference type="Gene3D" id="1.10.8.430">
    <property type="entry name" value="Helical domain of apoptotic protease-activating factors"/>
    <property type="match status" value="1"/>
</dbReference>
<feature type="domain" description="NB-ARC" evidence="12">
    <location>
        <begin position="10"/>
        <end position="57"/>
    </location>
</feature>
<dbReference type="GO" id="GO:0043531">
    <property type="term" value="F:ADP binding"/>
    <property type="evidence" value="ECO:0007669"/>
    <property type="project" value="InterPro"/>
</dbReference>
<dbReference type="GO" id="GO:0009626">
    <property type="term" value="P:plant-type hypersensitive response"/>
    <property type="evidence" value="ECO:0007669"/>
    <property type="project" value="UniProtKB-KW"/>
</dbReference>
<comment type="similarity">
    <text evidence="3">Belongs to the disease resistance NB-LRR family.</text>
</comment>
<dbReference type="EMBL" id="JACGWL010000009">
    <property type="protein sequence ID" value="KAK4394675.1"/>
    <property type="molecule type" value="Genomic_DNA"/>
</dbReference>
<comment type="function">
    <text evidence="1">Confers resistance to late blight (Phytophthora infestans) races carrying the avirulence gene Avr1. Resistance proteins guard the plant against pathogens that contain an appropriate avirulence protein via an indirect interaction with this avirulence protein. That triggers a defense system including the hypersensitive response, which restricts the pathogen growth.</text>
</comment>
<gene>
    <name evidence="14" type="ORF">Sango_1621800</name>
</gene>
<keyword evidence="10" id="KW-0067">ATP-binding</keyword>
<keyword evidence="7" id="KW-0677">Repeat</keyword>
<proteinExistence type="inferred from homology"/>
<dbReference type="InterPro" id="IPR002182">
    <property type="entry name" value="NB-ARC"/>
</dbReference>
<keyword evidence="15" id="KW-1185">Reference proteome</keyword>
<feature type="domain" description="Disease resistance protein winged helix" evidence="13">
    <location>
        <begin position="142"/>
        <end position="213"/>
    </location>
</feature>
<dbReference type="InterPro" id="IPR027417">
    <property type="entry name" value="P-loop_NTPase"/>
</dbReference>
<dbReference type="FunFam" id="1.10.10.10:FF:000322">
    <property type="entry name" value="Probable disease resistance protein At1g63360"/>
    <property type="match status" value="1"/>
</dbReference>
<evidence type="ECO:0000256" key="2">
    <source>
        <dbReference type="ARBA" id="ARBA00004496"/>
    </source>
</evidence>
<dbReference type="InterPro" id="IPR036388">
    <property type="entry name" value="WH-like_DNA-bd_sf"/>
</dbReference>
<reference evidence="14" key="2">
    <citation type="journal article" date="2024" name="Plant">
        <title>Genomic evolution and insights into agronomic trait innovations of Sesamum species.</title>
        <authorList>
            <person name="Miao H."/>
            <person name="Wang L."/>
            <person name="Qu L."/>
            <person name="Liu H."/>
            <person name="Sun Y."/>
            <person name="Le M."/>
            <person name="Wang Q."/>
            <person name="Wei S."/>
            <person name="Zheng Y."/>
            <person name="Lin W."/>
            <person name="Duan Y."/>
            <person name="Cao H."/>
            <person name="Xiong S."/>
            <person name="Wang X."/>
            <person name="Wei L."/>
            <person name="Li C."/>
            <person name="Ma Q."/>
            <person name="Ju M."/>
            <person name="Zhao R."/>
            <person name="Li G."/>
            <person name="Mu C."/>
            <person name="Tian Q."/>
            <person name="Mei H."/>
            <person name="Zhang T."/>
            <person name="Gao T."/>
            <person name="Zhang H."/>
        </authorList>
    </citation>
    <scope>NUCLEOTIDE SEQUENCE</scope>
    <source>
        <strain evidence="14">K16</strain>
    </source>
</reference>
<organism evidence="14 15">
    <name type="scientific">Sesamum angolense</name>
    <dbReference type="NCBI Taxonomy" id="2727404"/>
    <lineage>
        <taxon>Eukaryota</taxon>
        <taxon>Viridiplantae</taxon>
        <taxon>Streptophyta</taxon>
        <taxon>Embryophyta</taxon>
        <taxon>Tracheophyta</taxon>
        <taxon>Spermatophyta</taxon>
        <taxon>Magnoliopsida</taxon>
        <taxon>eudicotyledons</taxon>
        <taxon>Gunneridae</taxon>
        <taxon>Pentapetalae</taxon>
        <taxon>asterids</taxon>
        <taxon>lamiids</taxon>
        <taxon>Lamiales</taxon>
        <taxon>Pedaliaceae</taxon>
        <taxon>Sesamum</taxon>
    </lineage>
</organism>
<keyword evidence="4" id="KW-0963">Cytoplasm</keyword>
<dbReference type="Pfam" id="PF23559">
    <property type="entry name" value="WHD_DRP"/>
    <property type="match status" value="1"/>
</dbReference>
<evidence type="ECO:0000256" key="1">
    <source>
        <dbReference type="ARBA" id="ARBA00002074"/>
    </source>
</evidence>
<dbReference type="Proteomes" id="UP001289374">
    <property type="component" value="Unassembled WGS sequence"/>
</dbReference>
<evidence type="ECO:0000256" key="4">
    <source>
        <dbReference type="ARBA" id="ARBA00022490"/>
    </source>
</evidence>
<dbReference type="InterPro" id="IPR044974">
    <property type="entry name" value="Disease_R_plants"/>
</dbReference>
<dbReference type="AlphaFoldDB" id="A0AAE1WJQ5"/>
<dbReference type="Pfam" id="PF00931">
    <property type="entry name" value="NB-ARC"/>
    <property type="match status" value="1"/>
</dbReference>
<evidence type="ECO:0000256" key="9">
    <source>
        <dbReference type="ARBA" id="ARBA00022821"/>
    </source>
</evidence>
<evidence type="ECO:0000256" key="10">
    <source>
        <dbReference type="ARBA" id="ARBA00022840"/>
    </source>
</evidence>
<feature type="compositionally biased region" description="Basic and acidic residues" evidence="11">
    <location>
        <begin position="608"/>
        <end position="629"/>
    </location>
</feature>
<evidence type="ECO:0000313" key="15">
    <source>
        <dbReference type="Proteomes" id="UP001289374"/>
    </source>
</evidence>
<dbReference type="Gene3D" id="1.10.10.10">
    <property type="entry name" value="Winged helix-like DNA-binding domain superfamily/Winged helix DNA-binding domain"/>
    <property type="match status" value="1"/>
</dbReference>
<keyword evidence="5" id="KW-0433">Leucine-rich repeat</keyword>
<keyword evidence="9" id="KW-0611">Plant defense</keyword>
<accession>A0AAE1WJQ5</accession>
<evidence type="ECO:0000259" key="12">
    <source>
        <dbReference type="Pfam" id="PF00931"/>
    </source>
</evidence>
<evidence type="ECO:0000256" key="7">
    <source>
        <dbReference type="ARBA" id="ARBA00022737"/>
    </source>
</evidence>
<dbReference type="InterPro" id="IPR032675">
    <property type="entry name" value="LRR_dom_sf"/>
</dbReference>
<dbReference type="Gene3D" id="3.80.10.10">
    <property type="entry name" value="Ribonuclease Inhibitor"/>
    <property type="match status" value="1"/>
</dbReference>
<protein>
    <submittedName>
        <fullName evidence="14">Late blight resistance proteinR1A-10</fullName>
    </submittedName>
</protein>